<evidence type="ECO:0000313" key="4">
    <source>
        <dbReference type="Proteomes" id="UP000440513"/>
    </source>
</evidence>
<dbReference type="RefSeq" id="WP_154431732.1">
    <property type="nucleotide sequence ID" value="NZ_VUMS01000007.1"/>
</dbReference>
<proteinExistence type="predicted"/>
<evidence type="ECO:0000256" key="2">
    <source>
        <dbReference type="SAM" id="Phobius"/>
    </source>
</evidence>
<dbReference type="Proteomes" id="UP000440513">
    <property type="component" value="Unassembled WGS sequence"/>
</dbReference>
<dbReference type="Gene3D" id="2.60.40.10">
    <property type="entry name" value="Immunoglobulins"/>
    <property type="match status" value="1"/>
</dbReference>
<organism evidence="3 4">
    <name type="scientific">Oliverpabstia intestinalis</name>
    <dbReference type="NCBI Taxonomy" id="2606633"/>
    <lineage>
        <taxon>Bacteria</taxon>
        <taxon>Bacillati</taxon>
        <taxon>Bacillota</taxon>
        <taxon>Clostridia</taxon>
        <taxon>Lachnospirales</taxon>
        <taxon>Lachnospiraceae</taxon>
        <taxon>Oliverpabstia</taxon>
    </lineage>
</organism>
<feature type="transmembrane region" description="Helical" evidence="2">
    <location>
        <begin position="456"/>
        <end position="474"/>
    </location>
</feature>
<dbReference type="InterPro" id="IPR013783">
    <property type="entry name" value="Ig-like_fold"/>
</dbReference>
<name>A0A7X2P234_9FIRM</name>
<evidence type="ECO:0008006" key="5">
    <source>
        <dbReference type="Google" id="ProtNLM"/>
    </source>
</evidence>
<dbReference type="EMBL" id="VUMS01000007">
    <property type="protein sequence ID" value="MST66076.1"/>
    <property type="molecule type" value="Genomic_DNA"/>
</dbReference>
<feature type="compositionally biased region" description="Basic and acidic residues" evidence="1">
    <location>
        <begin position="432"/>
        <end position="445"/>
    </location>
</feature>
<keyword evidence="2" id="KW-1133">Transmembrane helix</keyword>
<comment type="caution">
    <text evidence="3">The sequence shown here is derived from an EMBL/GenBank/DDBJ whole genome shotgun (WGS) entry which is preliminary data.</text>
</comment>
<evidence type="ECO:0000313" key="3">
    <source>
        <dbReference type="EMBL" id="MST66076.1"/>
    </source>
</evidence>
<keyword evidence="2" id="KW-0812">Transmembrane</keyword>
<reference evidence="3 4" key="1">
    <citation type="submission" date="2019-08" db="EMBL/GenBank/DDBJ databases">
        <title>In-depth cultivation of the pig gut microbiome towards novel bacterial diversity and tailored functional studies.</title>
        <authorList>
            <person name="Wylensek D."/>
            <person name="Hitch T.C.A."/>
            <person name="Clavel T."/>
        </authorList>
    </citation>
    <scope>NUCLEOTIDE SEQUENCE [LARGE SCALE GENOMIC DNA]</scope>
    <source>
        <strain evidence="3 4">BSM-380-WT-5A</strain>
    </source>
</reference>
<feature type="compositionally biased region" description="Polar residues" evidence="1">
    <location>
        <begin position="411"/>
        <end position="421"/>
    </location>
</feature>
<dbReference type="AlphaFoldDB" id="A0A7X2P234"/>
<keyword evidence="4" id="KW-1185">Reference proteome</keyword>
<protein>
    <recommendedName>
        <fullName evidence="5">Prealbumin-like fold domain-containing protein</fullName>
    </recommendedName>
</protein>
<gene>
    <name evidence="3" type="ORF">FYJ57_04875</name>
</gene>
<evidence type="ECO:0000256" key="1">
    <source>
        <dbReference type="SAM" id="MobiDB-lite"/>
    </source>
</evidence>
<keyword evidence="2" id="KW-0472">Membrane</keyword>
<sequence>MKKIKHLRTIFWAFLMIMALGLPLTLQKDVLAAEEGSITVKLNNLDTPKNDVGFIAYRVGNWSGSEGKWALDDSLKDTGVELDKLEYATDWDSAALKLASAKGLEKIDSVSGKTDESGTMKLSELPWGMYLLVQNSGESEYGTVSPFLAAIPYVTDGGRKSDLTVEPKAQAPVKEADGRIEVTKKTGYMDPEALEVVDLIPADAVYYVGIFQDKAGKVPYGTDYIKEIHMKGVGTGTAVFENLQEGTYYIFETDSNGNAYIVDEVQADAPYTWVCQLENGSSQEVTLDGKAETPAGSVAFYNLYYDLPSGFFYQGSINIEKKVIVDGKQKTVSDTFYAGVFRDKEGTDLYQNIELVQNGTVTVNVPLGGESGDETITYYVYETDKDGNLIDKDSFGYVVSGEGKAKVEQGKMNTDISITNTKKSRSGGSGDSGDKKDSDGSDKKSNGVKTGDNTPIVFYIGILAAALAVILVLVGNRYLKGRKRHE</sequence>
<feature type="region of interest" description="Disordered" evidence="1">
    <location>
        <begin position="410"/>
        <end position="448"/>
    </location>
</feature>
<accession>A0A7X2P234</accession>